<organism evidence="2 3">
    <name type="scientific">Helianthus annuus</name>
    <name type="common">Common sunflower</name>
    <dbReference type="NCBI Taxonomy" id="4232"/>
    <lineage>
        <taxon>Eukaryota</taxon>
        <taxon>Viridiplantae</taxon>
        <taxon>Streptophyta</taxon>
        <taxon>Embryophyta</taxon>
        <taxon>Tracheophyta</taxon>
        <taxon>Spermatophyta</taxon>
        <taxon>Magnoliopsida</taxon>
        <taxon>eudicotyledons</taxon>
        <taxon>Gunneridae</taxon>
        <taxon>Pentapetalae</taxon>
        <taxon>asterids</taxon>
        <taxon>campanulids</taxon>
        <taxon>Asterales</taxon>
        <taxon>Asteraceae</taxon>
        <taxon>Asteroideae</taxon>
        <taxon>Heliantheae alliance</taxon>
        <taxon>Heliantheae</taxon>
        <taxon>Helianthus</taxon>
    </lineage>
</organism>
<reference evidence="1 3" key="1">
    <citation type="journal article" date="2017" name="Nature">
        <title>The sunflower genome provides insights into oil metabolism, flowering and Asterid evolution.</title>
        <authorList>
            <person name="Badouin H."/>
            <person name="Gouzy J."/>
            <person name="Grassa C.J."/>
            <person name="Murat F."/>
            <person name="Staton S.E."/>
            <person name="Cottret L."/>
            <person name="Lelandais-Briere C."/>
            <person name="Owens G.L."/>
            <person name="Carrere S."/>
            <person name="Mayjonade B."/>
            <person name="Legrand L."/>
            <person name="Gill N."/>
            <person name="Kane N.C."/>
            <person name="Bowers J.E."/>
            <person name="Hubner S."/>
            <person name="Bellec A."/>
            <person name="Berard A."/>
            <person name="Berges H."/>
            <person name="Blanchet N."/>
            <person name="Boniface M.C."/>
            <person name="Brunel D."/>
            <person name="Catrice O."/>
            <person name="Chaidir N."/>
            <person name="Claudel C."/>
            <person name="Donnadieu C."/>
            <person name="Faraut T."/>
            <person name="Fievet G."/>
            <person name="Helmstetter N."/>
            <person name="King M."/>
            <person name="Knapp S.J."/>
            <person name="Lai Z."/>
            <person name="Le Paslier M.C."/>
            <person name="Lippi Y."/>
            <person name="Lorenzon L."/>
            <person name="Mandel J.R."/>
            <person name="Marage G."/>
            <person name="Marchand G."/>
            <person name="Marquand E."/>
            <person name="Bret-Mestries E."/>
            <person name="Morien E."/>
            <person name="Nambeesan S."/>
            <person name="Nguyen T."/>
            <person name="Pegot-Espagnet P."/>
            <person name="Pouilly N."/>
            <person name="Raftis F."/>
            <person name="Sallet E."/>
            <person name="Schiex T."/>
            <person name="Thomas J."/>
            <person name="Vandecasteele C."/>
            <person name="Vares D."/>
            <person name="Vear F."/>
            <person name="Vautrin S."/>
            <person name="Crespi M."/>
            <person name="Mangin B."/>
            <person name="Burke J.M."/>
            <person name="Salse J."/>
            <person name="Munos S."/>
            <person name="Vincourt P."/>
            <person name="Rieseberg L.H."/>
            <person name="Langlade N.B."/>
        </authorList>
    </citation>
    <scope>NUCLEOTIDE SEQUENCE [LARGE SCALE GENOMIC DNA]</scope>
    <source>
        <strain evidence="3">cv. SF193</strain>
        <tissue evidence="1">Leaves</tissue>
    </source>
</reference>
<keyword evidence="3" id="KW-1185">Reference proteome</keyword>
<name>A0A251V222_HELAN</name>
<sequence length="102" mass="11812">MLRVTNLTLFIQFSSSLQFHQNRAESIDIQEIVIAFSDRKLSGEIRAKENLIREADYSMRKSPKLQLSRWFSEINPYCYISLLPWITLASIDDVLASLVFGL</sequence>
<dbReference type="EMBL" id="CM007893">
    <property type="protein sequence ID" value="OTG29339.1"/>
    <property type="molecule type" value="Genomic_DNA"/>
</dbReference>
<evidence type="ECO:0000313" key="2">
    <source>
        <dbReference type="EMBL" id="OTG29339.1"/>
    </source>
</evidence>
<evidence type="ECO:0000313" key="1">
    <source>
        <dbReference type="EMBL" id="KAF5811612.1"/>
    </source>
</evidence>
<protein>
    <submittedName>
        <fullName evidence="2">Uncharacterized protein</fullName>
    </submittedName>
</protein>
<accession>A0A251V222</accession>
<proteinExistence type="predicted"/>
<dbReference type="Gramene" id="mRNA:HanXRQr2_Chr04g0183381">
    <property type="protein sequence ID" value="mRNA:HanXRQr2_Chr04g0183381"/>
    <property type="gene ID" value="HanXRQr2_Chr04g0183381"/>
</dbReference>
<reference evidence="1" key="3">
    <citation type="submission" date="2020-06" db="EMBL/GenBank/DDBJ databases">
        <title>Helianthus annuus Genome sequencing and assembly Release 2.</title>
        <authorList>
            <person name="Gouzy J."/>
            <person name="Langlade N."/>
            <person name="Munos S."/>
        </authorList>
    </citation>
    <scope>NUCLEOTIDE SEQUENCE</scope>
    <source>
        <tissue evidence="1">Leaves</tissue>
    </source>
</reference>
<dbReference type="EMBL" id="MNCJ02000319">
    <property type="protein sequence ID" value="KAF5811612.1"/>
    <property type="molecule type" value="Genomic_DNA"/>
</dbReference>
<gene>
    <name evidence="2" type="ORF">HannXRQ_Chr04g0121141</name>
    <name evidence="1" type="ORF">HanXRQr2_Chr04g0183381</name>
</gene>
<reference evidence="2" key="2">
    <citation type="submission" date="2017-02" db="EMBL/GenBank/DDBJ databases">
        <title>Sunflower complete genome.</title>
        <authorList>
            <person name="Langlade N."/>
            <person name="Munos S."/>
        </authorList>
    </citation>
    <scope>NUCLEOTIDE SEQUENCE [LARGE SCALE GENOMIC DNA]</scope>
    <source>
        <tissue evidence="2">Leaves</tissue>
    </source>
</reference>
<dbReference type="AlphaFoldDB" id="A0A251V222"/>
<dbReference type="Proteomes" id="UP000215914">
    <property type="component" value="Chromosome 4"/>
</dbReference>
<evidence type="ECO:0000313" key="3">
    <source>
        <dbReference type="Proteomes" id="UP000215914"/>
    </source>
</evidence>
<dbReference type="InParanoid" id="A0A251V222"/>